<keyword evidence="8" id="KW-1185">Reference proteome</keyword>
<evidence type="ECO:0000256" key="5">
    <source>
        <dbReference type="ARBA" id="ARBA00023136"/>
    </source>
</evidence>
<proteinExistence type="predicted"/>
<keyword evidence="5" id="KW-0472">Membrane</keyword>
<dbReference type="PANTHER" id="PTHR48057">
    <property type="entry name" value="LEUCINE-RICH REPEAT SERINE/THREONINE-PROTEIN KINASE 1"/>
    <property type="match status" value="1"/>
</dbReference>
<dbReference type="Gene3D" id="3.80.10.10">
    <property type="entry name" value="Ribonuclease Inhibitor"/>
    <property type="match status" value="3"/>
</dbReference>
<organism evidence="7 8">
    <name type="scientific">Vigna mungo</name>
    <name type="common">Black gram</name>
    <name type="synonym">Phaseolus mungo</name>
    <dbReference type="NCBI Taxonomy" id="3915"/>
    <lineage>
        <taxon>Eukaryota</taxon>
        <taxon>Viridiplantae</taxon>
        <taxon>Streptophyta</taxon>
        <taxon>Embryophyta</taxon>
        <taxon>Tracheophyta</taxon>
        <taxon>Spermatophyta</taxon>
        <taxon>Magnoliopsida</taxon>
        <taxon>eudicotyledons</taxon>
        <taxon>Gunneridae</taxon>
        <taxon>Pentapetalae</taxon>
        <taxon>rosids</taxon>
        <taxon>fabids</taxon>
        <taxon>Fabales</taxon>
        <taxon>Fabaceae</taxon>
        <taxon>Papilionoideae</taxon>
        <taxon>50 kb inversion clade</taxon>
        <taxon>NPAAA clade</taxon>
        <taxon>indigoferoid/millettioid clade</taxon>
        <taxon>Phaseoleae</taxon>
        <taxon>Vigna</taxon>
    </lineage>
</organism>
<dbReference type="PRINTS" id="PR00019">
    <property type="entry name" value="LEURICHRPT"/>
</dbReference>
<evidence type="ECO:0000313" key="8">
    <source>
        <dbReference type="Proteomes" id="UP001374535"/>
    </source>
</evidence>
<dbReference type="InterPro" id="IPR032675">
    <property type="entry name" value="LRR_dom_sf"/>
</dbReference>
<reference evidence="7 8" key="1">
    <citation type="journal article" date="2023" name="Life. Sci Alliance">
        <title>Evolutionary insights into 3D genome organization and epigenetic landscape of Vigna mungo.</title>
        <authorList>
            <person name="Junaid A."/>
            <person name="Singh B."/>
            <person name="Bhatia S."/>
        </authorList>
    </citation>
    <scope>NUCLEOTIDE SEQUENCE [LARGE SCALE GENOMIC DNA]</scope>
    <source>
        <strain evidence="7">Urdbean</strain>
    </source>
</reference>
<dbReference type="FunFam" id="3.80.10.10:FF:000041">
    <property type="entry name" value="LRR receptor-like serine/threonine-protein kinase ERECTA"/>
    <property type="match status" value="1"/>
</dbReference>
<dbReference type="AlphaFoldDB" id="A0AAQ3NV04"/>
<evidence type="ECO:0000256" key="1">
    <source>
        <dbReference type="ARBA" id="ARBA00004370"/>
    </source>
</evidence>
<dbReference type="SUPFAM" id="SSF52058">
    <property type="entry name" value="L domain-like"/>
    <property type="match status" value="1"/>
</dbReference>
<evidence type="ECO:0000256" key="2">
    <source>
        <dbReference type="ARBA" id="ARBA00022614"/>
    </source>
</evidence>
<evidence type="ECO:0000256" key="3">
    <source>
        <dbReference type="ARBA" id="ARBA00022729"/>
    </source>
</evidence>
<protein>
    <submittedName>
        <fullName evidence="7">Uncharacterized protein</fullName>
    </submittedName>
</protein>
<evidence type="ECO:0000256" key="4">
    <source>
        <dbReference type="ARBA" id="ARBA00022737"/>
    </source>
</evidence>
<dbReference type="GO" id="GO:0016020">
    <property type="term" value="C:membrane"/>
    <property type="evidence" value="ECO:0007669"/>
    <property type="project" value="UniProtKB-SubCell"/>
</dbReference>
<dbReference type="Proteomes" id="UP001374535">
    <property type="component" value="Chromosome 4"/>
</dbReference>
<accession>A0AAQ3NV04</accession>
<sequence>MDLSYSGFRDNIPPQIGNLSNLAYLDITYAFIGTIPSQIGNLSNLLYLDLQRYYSFIGNDDWLSSLSKLEYLDLGGANLSQSFQLLHTLQLLSSLKHLYLSECTLFWYNQPSFVNFSSLLTLDLSYFSYDSTISFIPKWVFGLKKLVSLSFYNNYIEGPIFLYNNHLEGPIPDGLRNLTLLENLDLHTNSFSYSIPNWLFGVLSHLKFLDLSYNNLQGVIPDALRNLTSLVELDLSNNKLEGLVACKTKMEGLGNCLQGRMTSFSILKSALKGCNVNNEGLVGIKMIVENGEGVKLVTEDGIVVRDPLG</sequence>
<keyword evidence="4" id="KW-0677">Repeat</keyword>
<dbReference type="Pfam" id="PF13855">
    <property type="entry name" value="LRR_8"/>
    <property type="match status" value="1"/>
</dbReference>
<gene>
    <name evidence="7" type="ORF">V8G54_012589</name>
</gene>
<evidence type="ECO:0000313" key="7">
    <source>
        <dbReference type="EMBL" id="WVZ15023.1"/>
    </source>
</evidence>
<dbReference type="SMART" id="SM00369">
    <property type="entry name" value="LRR_TYP"/>
    <property type="match status" value="4"/>
</dbReference>
<evidence type="ECO:0000256" key="6">
    <source>
        <dbReference type="ARBA" id="ARBA00023180"/>
    </source>
</evidence>
<dbReference type="InterPro" id="IPR001611">
    <property type="entry name" value="Leu-rich_rpt"/>
</dbReference>
<dbReference type="InterPro" id="IPR003591">
    <property type="entry name" value="Leu-rich_rpt_typical-subtyp"/>
</dbReference>
<dbReference type="EMBL" id="CP144697">
    <property type="protein sequence ID" value="WVZ15023.1"/>
    <property type="molecule type" value="Genomic_DNA"/>
</dbReference>
<keyword evidence="6" id="KW-0325">Glycoprotein</keyword>
<keyword evidence="2" id="KW-0433">Leucine-rich repeat</keyword>
<dbReference type="InterPro" id="IPR052595">
    <property type="entry name" value="LRRC69/RLP"/>
</dbReference>
<comment type="subcellular location">
    <subcellularLocation>
        <location evidence="1">Membrane</location>
    </subcellularLocation>
</comment>
<dbReference type="PANTHER" id="PTHR48057:SF7">
    <property type="entry name" value="LEUCINE-RICH REPEAT SERINE_THREONINE-PROTEIN KINASE 1"/>
    <property type="match status" value="1"/>
</dbReference>
<keyword evidence="3" id="KW-0732">Signal</keyword>
<name>A0AAQ3NV04_VIGMU</name>